<sequence length="258" mass="27354">MSGVISTIGAAWGRAAQVAAARPLPFLAATLALAGTDFLLWQMGVFDGIKGRDADRALLATFLIGKLLIILIWLLASFRLAADSWAGSVLRLDKKQGLWIGGLFLFMPVALAFRVALTKIAAILMAPLGPDPRIISLGGIALYLMTIMYFQMRFAPALIGVLLGDGEASLRWSWRAMKGKVGAAIAAIVGMMLPLFAIHYGISLYWLPQSSVARGAVLLFDGAVMAFLMLASSAAYIAIYRLAKGDNPGSALPSAALV</sequence>
<dbReference type="AlphaFoldDB" id="A0A7T2GKD2"/>
<feature type="transmembrane region" description="Helical" evidence="1">
    <location>
        <begin position="98"/>
        <end position="128"/>
    </location>
</feature>
<organism evidence="2 3">
    <name type="scientific">Allosphingosinicella flava</name>
    <dbReference type="NCBI Taxonomy" id="2771430"/>
    <lineage>
        <taxon>Bacteria</taxon>
        <taxon>Pseudomonadati</taxon>
        <taxon>Pseudomonadota</taxon>
        <taxon>Alphaproteobacteria</taxon>
        <taxon>Sphingomonadales</taxon>
        <taxon>Sphingomonadaceae</taxon>
        <taxon>Allosphingosinicella</taxon>
    </lineage>
</organism>
<evidence type="ECO:0000313" key="3">
    <source>
        <dbReference type="Proteomes" id="UP000594873"/>
    </source>
</evidence>
<dbReference type="KEGG" id="sflv:IC614_01945"/>
<feature type="transmembrane region" description="Helical" evidence="1">
    <location>
        <begin position="218"/>
        <end position="239"/>
    </location>
</feature>
<reference evidence="2 3" key="1">
    <citation type="submission" date="2020-11" db="EMBL/GenBank/DDBJ databases">
        <title>Genome seq and assembly of Sphingosinicella sp.</title>
        <authorList>
            <person name="Chhetri G."/>
        </authorList>
    </citation>
    <scope>NUCLEOTIDE SEQUENCE [LARGE SCALE GENOMIC DNA]</scope>
    <source>
        <strain evidence="2 3">UDD2</strain>
    </source>
</reference>
<keyword evidence="1" id="KW-1133">Transmembrane helix</keyword>
<feature type="transmembrane region" description="Helical" evidence="1">
    <location>
        <begin position="26"/>
        <end position="46"/>
    </location>
</feature>
<gene>
    <name evidence="2" type="ORF">IC614_01945</name>
</gene>
<evidence type="ECO:0000313" key="2">
    <source>
        <dbReference type="EMBL" id="QPQ55397.1"/>
    </source>
</evidence>
<feature type="transmembrane region" description="Helical" evidence="1">
    <location>
        <begin position="183"/>
        <end position="206"/>
    </location>
</feature>
<feature type="transmembrane region" description="Helical" evidence="1">
    <location>
        <begin position="58"/>
        <end position="78"/>
    </location>
</feature>
<proteinExistence type="predicted"/>
<dbReference type="EMBL" id="CP065592">
    <property type="protein sequence ID" value="QPQ55397.1"/>
    <property type="molecule type" value="Genomic_DNA"/>
</dbReference>
<name>A0A7T2GKD2_9SPHN</name>
<keyword evidence="1" id="KW-0472">Membrane</keyword>
<protein>
    <submittedName>
        <fullName evidence="2">Uncharacterized protein</fullName>
    </submittedName>
</protein>
<dbReference type="Proteomes" id="UP000594873">
    <property type="component" value="Chromosome"/>
</dbReference>
<keyword evidence="3" id="KW-1185">Reference proteome</keyword>
<evidence type="ECO:0000256" key="1">
    <source>
        <dbReference type="SAM" id="Phobius"/>
    </source>
</evidence>
<keyword evidence="1" id="KW-0812">Transmembrane</keyword>
<accession>A0A7T2GKD2</accession>
<dbReference type="RefSeq" id="WP_200972072.1">
    <property type="nucleotide sequence ID" value="NZ_CP065592.1"/>
</dbReference>